<protein>
    <submittedName>
        <fullName evidence="10">Efflux RND transporter permease subunit</fullName>
    </submittedName>
</protein>
<name>A0AAJ1ALP9_9BACT</name>
<dbReference type="Gene3D" id="1.20.1640.10">
    <property type="entry name" value="Multidrug efflux transporter AcrB transmembrane domain"/>
    <property type="match status" value="2"/>
</dbReference>
<keyword evidence="2" id="KW-0813">Transport</keyword>
<feature type="transmembrane region" description="Helical" evidence="9">
    <location>
        <begin position="459"/>
        <end position="481"/>
    </location>
</feature>
<comment type="caution">
    <text evidence="10">The sequence shown here is derived from an EMBL/GenBank/DDBJ whole genome shotgun (WGS) entry which is preliminary data.</text>
</comment>
<dbReference type="SUPFAM" id="SSF82714">
    <property type="entry name" value="Multidrug efflux transporter AcrB TolC docking domain, DN and DC subdomains"/>
    <property type="match status" value="2"/>
</dbReference>
<evidence type="ECO:0000256" key="4">
    <source>
        <dbReference type="ARBA" id="ARBA00022519"/>
    </source>
</evidence>
<dbReference type="AlphaFoldDB" id="A0AAJ1ALP9"/>
<comment type="subcellular location">
    <subcellularLocation>
        <location evidence="1">Cell membrane</location>
        <topology evidence="1">Multi-pass membrane protein</topology>
    </subcellularLocation>
</comment>
<feature type="transmembrane region" description="Helical" evidence="9">
    <location>
        <begin position="394"/>
        <end position="412"/>
    </location>
</feature>
<feature type="transmembrane region" description="Helical" evidence="9">
    <location>
        <begin position="362"/>
        <end position="382"/>
    </location>
</feature>
<feature type="transmembrane region" description="Helical" evidence="9">
    <location>
        <begin position="487"/>
        <end position="508"/>
    </location>
</feature>
<keyword evidence="4" id="KW-0997">Cell inner membrane</keyword>
<feature type="transmembrane region" description="Helical" evidence="9">
    <location>
        <begin position="972"/>
        <end position="991"/>
    </location>
</feature>
<dbReference type="Pfam" id="PF00873">
    <property type="entry name" value="ACR_tran"/>
    <property type="match status" value="2"/>
</dbReference>
<dbReference type="GO" id="GO:0005886">
    <property type="term" value="C:plasma membrane"/>
    <property type="evidence" value="ECO:0007669"/>
    <property type="project" value="UniProtKB-SubCell"/>
</dbReference>
<reference evidence="10 11" key="1">
    <citation type="journal article" date="2021" name="bioRxiv">
        <title>Unraveling nitrogen, sulfur and carbon metabolic pathways and microbial community transcriptional responses to substrate deprivation and toxicity stresses in a bioreactor mimicking anoxic brackish coastal sediment conditions.</title>
        <authorList>
            <person name="Martins P.D."/>
            <person name="Echeveste M.J."/>
            <person name="Arshad A."/>
            <person name="Kurth J."/>
            <person name="Ouboter H."/>
            <person name="Jetten M.S.M."/>
            <person name="Welte C.U."/>
        </authorList>
    </citation>
    <scope>NUCLEOTIDE SEQUENCE [LARGE SCALE GENOMIC DNA]</scope>
    <source>
        <strain evidence="10">MAG_38</strain>
    </source>
</reference>
<dbReference type="Gene3D" id="3.30.70.1440">
    <property type="entry name" value="Multidrug efflux transporter AcrB pore domain"/>
    <property type="match status" value="1"/>
</dbReference>
<dbReference type="Gene3D" id="3.30.70.1320">
    <property type="entry name" value="Multidrug efflux transporter AcrB pore domain like"/>
    <property type="match status" value="1"/>
</dbReference>
<keyword evidence="7 9" id="KW-0472">Membrane</keyword>
<evidence type="ECO:0000256" key="3">
    <source>
        <dbReference type="ARBA" id="ARBA00022475"/>
    </source>
</evidence>
<evidence type="ECO:0000256" key="9">
    <source>
        <dbReference type="SAM" id="Phobius"/>
    </source>
</evidence>
<feature type="transmembrane region" description="Helical" evidence="9">
    <location>
        <begin position="1103"/>
        <end position="1126"/>
    </location>
</feature>
<dbReference type="EMBL" id="JAIOIU010000147">
    <property type="protein sequence ID" value="MBZ0160776.1"/>
    <property type="molecule type" value="Genomic_DNA"/>
</dbReference>
<dbReference type="Proteomes" id="UP001197609">
    <property type="component" value="Unassembled WGS sequence"/>
</dbReference>
<dbReference type="PANTHER" id="PTHR32063:SF11">
    <property type="entry name" value="CATION OR DRUG EFFLUX SYSTEM PROTEIN"/>
    <property type="match status" value="1"/>
</dbReference>
<dbReference type="GO" id="GO:0042910">
    <property type="term" value="F:xenobiotic transmembrane transporter activity"/>
    <property type="evidence" value="ECO:0007669"/>
    <property type="project" value="TreeGrafter"/>
</dbReference>
<dbReference type="SUPFAM" id="SSF82866">
    <property type="entry name" value="Multidrug efflux transporter AcrB transmembrane domain"/>
    <property type="match status" value="2"/>
</dbReference>
<dbReference type="InterPro" id="IPR027463">
    <property type="entry name" value="AcrB_DN_DC_subdom"/>
</dbReference>
<evidence type="ECO:0000256" key="7">
    <source>
        <dbReference type="ARBA" id="ARBA00023136"/>
    </source>
</evidence>
<evidence type="ECO:0000256" key="1">
    <source>
        <dbReference type="ARBA" id="ARBA00004651"/>
    </source>
</evidence>
<feature type="transmembrane region" description="Helical" evidence="9">
    <location>
        <begin position="1026"/>
        <end position="1049"/>
    </location>
</feature>
<accession>A0AAJ1ALP9</accession>
<dbReference type="Gene3D" id="3.30.2090.10">
    <property type="entry name" value="Multidrug efflux transporter AcrB TolC docking domain, DN and DC subdomains"/>
    <property type="match status" value="2"/>
</dbReference>
<dbReference type="FunFam" id="1.20.1640.10:FF:000001">
    <property type="entry name" value="Efflux pump membrane transporter"/>
    <property type="match status" value="1"/>
</dbReference>
<evidence type="ECO:0000313" key="10">
    <source>
        <dbReference type="EMBL" id="MBZ0160776.1"/>
    </source>
</evidence>
<evidence type="ECO:0000256" key="6">
    <source>
        <dbReference type="ARBA" id="ARBA00022989"/>
    </source>
</evidence>
<organism evidence="10 11">
    <name type="scientific">Candidatus Methylomirabilis tolerans</name>
    <dbReference type="NCBI Taxonomy" id="3123416"/>
    <lineage>
        <taxon>Bacteria</taxon>
        <taxon>Candidatus Methylomirabilota</taxon>
        <taxon>Candidatus Methylomirabilia</taxon>
        <taxon>Candidatus Methylomirabilales</taxon>
        <taxon>Candidatus Methylomirabilaceae</taxon>
        <taxon>Candidatus Methylomirabilis</taxon>
    </lineage>
</organism>
<feature type="transmembrane region" description="Helical" evidence="9">
    <location>
        <begin position="998"/>
        <end position="1020"/>
    </location>
</feature>
<evidence type="ECO:0000313" key="11">
    <source>
        <dbReference type="Proteomes" id="UP001197609"/>
    </source>
</evidence>
<evidence type="ECO:0000256" key="8">
    <source>
        <dbReference type="SAM" id="MobiDB-lite"/>
    </source>
</evidence>
<dbReference type="FunFam" id="3.30.70.1430:FF:000001">
    <property type="entry name" value="Efflux pump membrane transporter"/>
    <property type="match status" value="1"/>
</dbReference>
<dbReference type="PRINTS" id="PR00702">
    <property type="entry name" value="ACRIFLAVINRP"/>
</dbReference>
<feature type="transmembrane region" description="Helical" evidence="9">
    <location>
        <begin position="586"/>
        <end position="611"/>
    </location>
</feature>
<feature type="transmembrane region" description="Helical" evidence="9">
    <location>
        <begin position="632"/>
        <end position="654"/>
    </location>
</feature>
<dbReference type="PANTHER" id="PTHR32063">
    <property type="match status" value="1"/>
</dbReference>
<evidence type="ECO:0000256" key="5">
    <source>
        <dbReference type="ARBA" id="ARBA00022692"/>
    </source>
</evidence>
<feature type="transmembrane region" description="Helical" evidence="9">
    <location>
        <begin position="12"/>
        <end position="33"/>
    </location>
</feature>
<keyword evidence="6 9" id="KW-1133">Transmembrane helix</keyword>
<gene>
    <name evidence="10" type="ORF">K8G79_11685</name>
</gene>
<proteinExistence type="predicted"/>
<feature type="region of interest" description="Disordered" evidence="8">
    <location>
        <begin position="1140"/>
        <end position="1161"/>
    </location>
</feature>
<dbReference type="Gene3D" id="3.30.70.1430">
    <property type="entry name" value="Multidrug efflux transporter AcrB pore domain"/>
    <property type="match status" value="2"/>
</dbReference>
<keyword evidence="3" id="KW-1003">Cell membrane</keyword>
<dbReference type="SUPFAM" id="SSF82693">
    <property type="entry name" value="Multidrug efflux transporter AcrB pore domain, PN1, PN2, PC1 and PC2 subdomains"/>
    <property type="match status" value="3"/>
</dbReference>
<feature type="transmembrane region" description="Helical" evidence="9">
    <location>
        <begin position="1070"/>
        <end position="1091"/>
    </location>
</feature>
<sequence>MFVRFFVDRPIFATVLSLVIILVGLVALTQLPIAQYPDVVPPTIQVTATYPGANAITVAETVAQPIEQEVNGVERMLYMFSRSTNDGQLTLDVTFELGTDLDTAQVLVQNRVAIAEAKLPEEVKRLGVSTKKKSPSILLAVNLISPDGRYDQLYLSNFATLNIKDDLARVKGVGDVTFLGARDYSMRIWLDPTKLASRQMTASDVIRAIQEQNVQVAAGRIGQPPVPQGAVVPFQLPINTQGRFTAEEQFDRIIIKTGQQGQVVYLQDVVSDSQYDKDGKMILRGIELGAKNYDVNSYLGAKDQRWPAATLAIFQLPGSNALNTAEHIKAKMEELKSRFPEGLEYRIIYDTTVFIDESVHEVYKTLFEAFILVFIVVLIFLGNWRATLMPMIDVPVSLIGTLAVMAMMGFSLNNLTLFGLVLAIGIVVDDAIVVVENIERWMATGLPAREATIKAMDEITGPVIAITLVLSSVFVPTAFLAGISGQFYRQFALTIAVSVIISAINAMTMAPARAVTLIKPHTGGHRAEALPPQGIALIVGFIVYYYLTPYVLSLVGLAATGHGSAAETTHEAAHAASQWGVWAVRLGIFAAGTLLGWTFRGLINGSIGRFLTVFNRFFDRLSNGYGVIVRSLLRVSFIVLVIYGGLLALTVWGFNVTPKGFIPEQDKGYLVVNAQLPEGASLERTDKMVAQVSEAARKIKGVAYTIDVPGYSILLSTNISNVGGMFVVLDPFEERAGKAGLSANEIAMELRRTLSVFQEARIGVFNAPPIDGIGSTGGSKLHVQDRRASGLRALEGGVQSIVEAGQRNPSFTGLFTSFAVAQPQLFVDIDREKAKAQHVSLDEINTTLQAYLGSFYVNDFSFQGRNWQVNIQADPSFRDKTPDIGRLEVRNDAGDRVPLETFIKIKNASGPAIVNHYNLYPSAEVNIIPTAGVSSGQIISHSEQLVSEELPSTLGFEWTELTLQQILAGKDFLTKIIFPLSVLFVFMVLAAQYESWSLPFAILLIVPMCLLAALIGVNLVQLDNGIFTQIGLITLIGLAAKNAILVVEFSKQLEGEGKSRTDAVVEASRVRLRPILMTAFAFILGVVPLVLAKGAGSEMRFALGVAVFSGMLGVTFFGLVFTPIFYDVIRRFTKKTVPAPAHTGEIHPGPPEAHGSSGRPH</sequence>
<feature type="transmembrane region" description="Helical" evidence="9">
    <location>
        <begin position="529"/>
        <end position="547"/>
    </location>
</feature>
<feature type="transmembrane region" description="Helical" evidence="9">
    <location>
        <begin position="418"/>
        <end position="438"/>
    </location>
</feature>
<dbReference type="InterPro" id="IPR001036">
    <property type="entry name" value="Acrflvin-R"/>
</dbReference>
<keyword evidence="5 9" id="KW-0812">Transmembrane</keyword>
<evidence type="ECO:0000256" key="2">
    <source>
        <dbReference type="ARBA" id="ARBA00022448"/>
    </source>
</evidence>